<gene>
    <name evidence="1" type="ORF">FCL40_12625</name>
</gene>
<evidence type="ECO:0000313" key="1">
    <source>
        <dbReference type="EMBL" id="TKB48546.1"/>
    </source>
</evidence>
<dbReference type="RefSeq" id="WP_136853657.1">
    <property type="nucleotide sequence ID" value="NZ_SWCI01000007.1"/>
</dbReference>
<evidence type="ECO:0008006" key="3">
    <source>
        <dbReference type="Google" id="ProtNLM"/>
    </source>
</evidence>
<reference evidence="1 2" key="1">
    <citation type="submission" date="2019-04" db="EMBL/GenBank/DDBJ databases">
        <authorList>
            <person name="Hwang J.C."/>
        </authorList>
    </citation>
    <scope>NUCLEOTIDE SEQUENCE [LARGE SCALE GENOMIC DNA]</scope>
    <source>
        <strain evidence="1 2">IMCC35001</strain>
    </source>
</reference>
<keyword evidence="2" id="KW-1185">Reference proteome</keyword>
<accession>A0A4U1BDA3</accession>
<organism evidence="1 2">
    <name type="scientific">Ferrimonas sediminicola</name>
    <dbReference type="NCBI Taxonomy" id="2569538"/>
    <lineage>
        <taxon>Bacteria</taxon>
        <taxon>Pseudomonadati</taxon>
        <taxon>Pseudomonadota</taxon>
        <taxon>Gammaproteobacteria</taxon>
        <taxon>Alteromonadales</taxon>
        <taxon>Ferrimonadaceae</taxon>
        <taxon>Ferrimonas</taxon>
    </lineage>
</organism>
<dbReference type="Proteomes" id="UP000305674">
    <property type="component" value="Unassembled WGS sequence"/>
</dbReference>
<sequence length="566" mass="62275">MKKLGLSVIAAAVIAGGVYINQIRTGESSMLAQVPVDTVFFAAQVTPYPLRAQLEQFFSPVLSERELAQLKRELEETTAPSQRFLMTWFLHYAETADDADRFLNDYGLADDITGYSYFIGMIPVLKSSLAHPDRLFATLDRFEAQSGQRHEMRTLGERQARVYPLDLEGNGEVVELWVAHHQGELTLTLGAPFLAEQQIKQALGVTHPAKSLADSKEVAQIKQRNGFSSDNLGFISHRQLVTGLFSEDGNEFARQMTKLIDNPSEVASFRNPECLSEWSAIAGNWPRTSFENDYRLENGKLAIEGQMVVESYNGVIVDALAQMRGFLPDLGRGLEGPLLSIAMGINADTLQQSLTTVRDQWLEQEYQCQALGEIQDELKMMPPEALGLFAGFTDGVQGISLSVFDYVLNQRGQGAQMLESVDMLVSFTAKDPGKIIATGSTLLPPLAELNIKPGEKKQMDQIMGEPLPQIMTAEIAGEHLMIYVGTQSEAAAQRLAGQAPTANGLFSVVIDYRRAIEPVFSLLTVMSPEAAAELVPYAEMDARLALDLDVDSRGLVFGYRQVPTGQ</sequence>
<name>A0A4U1BDA3_9GAMM</name>
<dbReference type="EMBL" id="SWCI01000007">
    <property type="protein sequence ID" value="TKB48546.1"/>
    <property type="molecule type" value="Genomic_DNA"/>
</dbReference>
<proteinExistence type="predicted"/>
<dbReference type="OrthoDB" id="5750169at2"/>
<comment type="caution">
    <text evidence="1">The sequence shown here is derived from an EMBL/GenBank/DDBJ whole genome shotgun (WGS) entry which is preliminary data.</text>
</comment>
<evidence type="ECO:0000313" key="2">
    <source>
        <dbReference type="Proteomes" id="UP000305674"/>
    </source>
</evidence>
<dbReference type="AlphaFoldDB" id="A0A4U1BDA3"/>
<protein>
    <recommendedName>
        <fullName evidence="3">DUF3352 domain-containing protein</fullName>
    </recommendedName>
</protein>